<dbReference type="Proteomes" id="UP001501470">
    <property type="component" value="Unassembled WGS sequence"/>
</dbReference>
<feature type="transmembrane region" description="Helical" evidence="1">
    <location>
        <begin position="67"/>
        <end position="96"/>
    </location>
</feature>
<organism evidence="2 3">
    <name type="scientific">Dactylosporangium maewongense</name>
    <dbReference type="NCBI Taxonomy" id="634393"/>
    <lineage>
        <taxon>Bacteria</taxon>
        <taxon>Bacillati</taxon>
        <taxon>Actinomycetota</taxon>
        <taxon>Actinomycetes</taxon>
        <taxon>Micromonosporales</taxon>
        <taxon>Micromonosporaceae</taxon>
        <taxon>Dactylosporangium</taxon>
    </lineage>
</organism>
<protein>
    <recommendedName>
        <fullName evidence="4">Integral membrane protein</fullName>
    </recommendedName>
</protein>
<dbReference type="EMBL" id="BAAAQD010000001">
    <property type="protein sequence ID" value="GAA1502311.1"/>
    <property type="molecule type" value="Genomic_DNA"/>
</dbReference>
<keyword evidence="3" id="KW-1185">Reference proteome</keyword>
<feature type="transmembrane region" description="Helical" evidence="1">
    <location>
        <begin position="246"/>
        <end position="265"/>
    </location>
</feature>
<feature type="transmembrane region" description="Helical" evidence="1">
    <location>
        <begin position="193"/>
        <end position="226"/>
    </location>
</feature>
<evidence type="ECO:0000313" key="2">
    <source>
        <dbReference type="EMBL" id="GAA1502311.1"/>
    </source>
</evidence>
<dbReference type="RefSeq" id="WP_344500594.1">
    <property type="nucleotide sequence ID" value="NZ_BAAAQD010000001.1"/>
</dbReference>
<feature type="transmembrane region" description="Helical" evidence="1">
    <location>
        <begin position="132"/>
        <end position="152"/>
    </location>
</feature>
<evidence type="ECO:0000313" key="3">
    <source>
        <dbReference type="Proteomes" id="UP001501470"/>
    </source>
</evidence>
<comment type="caution">
    <text evidence="2">The sequence shown here is derived from an EMBL/GenBank/DDBJ whole genome shotgun (WGS) entry which is preliminary data.</text>
</comment>
<accession>A0ABN1ZQM1</accession>
<sequence length="283" mass="29049">MNRAVRLVIALYPRHFRDRYGPEIADLLSHSQRPLRDLADVARCALAERVRALTYARLRPYVHATTGLIAAPVAFAGAFLVFYTLCAWLFAAVAAVAGASLTAGSARLVPAAAALPVAAGAVWLAGHARLPFTSALAPAGLTLGALPVMLLVTDLGGWPVTAAVGTWGLTTCALSTVATALTRRGHRRRAVLAMAFGGLLACELAVAVYGLAVFGSMGMAVAAYPVTSLGIDPSLMGDPSGRMADAMTILPALLTACTAYALGLATTTRPDTSTPAPTPQGAA</sequence>
<keyword evidence="1" id="KW-0812">Transmembrane</keyword>
<reference evidence="2 3" key="1">
    <citation type="journal article" date="2019" name="Int. J. Syst. Evol. Microbiol.">
        <title>The Global Catalogue of Microorganisms (GCM) 10K type strain sequencing project: providing services to taxonomists for standard genome sequencing and annotation.</title>
        <authorList>
            <consortium name="The Broad Institute Genomics Platform"/>
            <consortium name="The Broad Institute Genome Sequencing Center for Infectious Disease"/>
            <person name="Wu L."/>
            <person name="Ma J."/>
        </authorList>
    </citation>
    <scope>NUCLEOTIDE SEQUENCE [LARGE SCALE GENOMIC DNA]</scope>
    <source>
        <strain evidence="2 3">JCM 15933</strain>
    </source>
</reference>
<keyword evidence="1" id="KW-0472">Membrane</keyword>
<proteinExistence type="predicted"/>
<evidence type="ECO:0000256" key="1">
    <source>
        <dbReference type="SAM" id="Phobius"/>
    </source>
</evidence>
<evidence type="ECO:0008006" key="4">
    <source>
        <dbReference type="Google" id="ProtNLM"/>
    </source>
</evidence>
<gene>
    <name evidence="2" type="ORF">GCM10009827_013590</name>
</gene>
<keyword evidence="1" id="KW-1133">Transmembrane helix</keyword>
<name>A0ABN1ZQM1_9ACTN</name>
<feature type="transmembrane region" description="Helical" evidence="1">
    <location>
        <begin position="158"/>
        <end position="181"/>
    </location>
</feature>